<evidence type="ECO:0000313" key="5">
    <source>
        <dbReference type="Proteomes" id="UP001597387"/>
    </source>
</evidence>
<dbReference type="Proteomes" id="UP001597387">
    <property type="component" value="Unassembled WGS sequence"/>
</dbReference>
<sequence>MNRILLVEDDEAVRNVIQEALSDYAVIATGDASDIFKLIEEHKPDLVLMDYILPHINGGELCHQIKTNPKTQDLPVIIISGYPQILYSLGSYGCDAILEKPFDLSKLLETVAAFD</sequence>
<dbReference type="Pfam" id="PF00072">
    <property type="entry name" value="Response_reg"/>
    <property type="match status" value="1"/>
</dbReference>
<dbReference type="PANTHER" id="PTHR44591:SF3">
    <property type="entry name" value="RESPONSE REGULATORY DOMAIN-CONTAINING PROTEIN"/>
    <property type="match status" value="1"/>
</dbReference>
<dbReference type="PANTHER" id="PTHR44591">
    <property type="entry name" value="STRESS RESPONSE REGULATOR PROTEIN 1"/>
    <property type="match status" value="1"/>
</dbReference>
<evidence type="ECO:0000313" key="4">
    <source>
        <dbReference type="EMBL" id="MFD2162992.1"/>
    </source>
</evidence>
<dbReference type="InterPro" id="IPR050595">
    <property type="entry name" value="Bact_response_regulator"/>
</dbReference>
<evidence type="ECO:0000256" key="2">
    <source>
        <dbReference type="PROSITE-ProRule" id="PRU00169"/>
    </source>
</evidence>
<keyword evidence="1 2" id="KW-0597">Phosphoprotein</keyword>
<gene>
    <name evidence="4" type="ORF">ACFSJU_11360</name>
</gene>
<evidence type="ECO:0000259" key="3">
    <source>
        <dbReference type="PROSITE" id="PS50110"/>
    </source>
</evidence>
<dbReference type="SMART" id="SM00448">
    <property type="entry name" value="REC"/>
    <property type="match status" value="1"/>
</dbReference>
<dbReference type="CDD" id="cd00156">
    <property type="entry name" value="REC"/>
    <property type="match status" value="1"/>
</dbReference>
<dbReference type="PROSITE" id="PS50110">
    <property type="entry name" value="RESPONSE_REGULATORY"/>
    <property type="match status" value="1"/>
</dbReference>
<dbReference type="Gene3D" id="3.40.50.2300">
    <property type="match status" value="1"/>
</dbReference>
<proteinExistence type="predicted"/>
<comment type="caution">
    <text evidence="4">The sequence shown here is derived from an EMBL/GenBank/DDBJ whole genome shotgun (WGS) entry which is preliminary data.</text>
</comment>
<organism evidence="4 5">
    <name type="scientific">Paradesertivirga mongoliensis</name>
    <dbReference type="NCBI Taxonomy" id="2100740"/>
    <lineage>
        <taxon>Bacteria</taxon>
        <taxon>Pseudomonadati</taxon>
        <taxon>Bacteroidota</taxon>
        <taxon>Sphingobacteriia</taxon>
        <taxon>Sphingobacteriales</taxon>
        <taxon>Sphingobacteriaceae</taxon>
        <taxon>Paradesertivirga</taxon>
    </lineage>
</organism>
<feature type="modified residue" description="4-aspartylphosphate" evidence="2">
    <location>
        <position position="50"/>
    </location>
</feature>
<dbReference type="RefSeq" id="WP_255902509.1">
    <property type="nucleotide sequence ID" value="NZ_JAFMZO010000003.1"/>
</dbReference>
<protein>
    <submittedName>
        <fullName evidence="4">Response regulator</fullName>
    </submittedName>
</protein>
<dbReference type="InterPro" id="IPR011006">
    <property type="entry name" value="CheY-like_superfamily"/>
</dbReference>
<dbReference type="SUPFAM" id="SSF52172">
    <property type="entry name" value="CheY-like"/>
    <property type="match status" value="1"/>
</dbReference>
<dbReference type="EMBL" id="JBHUHZ010000001">
    <property type="protein sequence ID" value="MFD2162992.1"/>
    <property type="molecule type" value="Genomic_DNA"/>
</dbReference>
<accession>A0ABW4ZMC3</accession>
<feature type="domain" description="Response regulatory" evidence="3">
    <location>
        <begin position="3"/>
        <end position="115"/>
    </location>
</feature>
<keyword evidence="5" id="KW-1185">Reference proteome</keyword>
<dbReference type="InterPro" id="IPR001789">
    <property type="entry name" value="Sig_transdc_resp-reg_receiver"/>
</dbReference>
<name>A0ABW4ZMC3_9SPHI</name>
<evidence type="ECO:0000256" key="1">
    <source>
        <dbReference type="ARBA" id="ARBA00022553"/>
    </source>
</evidence>
<reference evidence="5" key="1">
    <citation type="journal article" date="2019" name="Int. J. Syst. Evol. Microbiol.">
        <title>The Global Catalogue of Microorganisms (GCM) 10K type strain sequencing project: providing services to taxonomists for standard genome sequencing and annotation.</title>
        <authorList>
            <consortium name="The Broad Institute Genomics Platform"/>
            <consortium name="The Broad Institute Genome Sequencing Center for Infectious Disease"/>
            <person name="Wu L."/>
            <person name="Ma J."/>
        </authorList>
    </citation>
    <scope>NUCLEOTIDE SEQUENCE [LARGE SCALE GENOMIC DNA]</scope>
    <source>
        <strain evidence="5">KCTC 42217</strain>
    </source>
</reference>